<dbReference type="RefSeq" id="WP_085377685.1">
    <property type="nucleotide sequence ID" value="NZ_CP020612.1"/>
</dbReference>
<dbReference type="Gene3D" id="3.30.980.40">
    <property type="match status" value="1"/>
</dbReference>
<evidence type="ECO:0000256" key="4">
    <source>
        <dbReference type="ARBA" id="ARBA00022475"/>
    </source>
</evidence>
<feature type="region of interest" description="Disordered" evidence="17">
    <location>
        <begin position="356"/>
        <end position="390"/>
    </location>
</feature>
<dbReference type="PANTHER" id="PTHR22683:SF41">
    <property type="entry name" value="DNA TRANSLOCASE FTSK"/>
    <property type="match status" value="1"/>
</dbReference>
<accession>A0A1W6CXQ9</accession>
<evidence type="ECO:0000256" key="7">
    <source>
        <dbReference type="ARBA" id="ARBA00022741"/>
    </source>
</evidence>
<comment type="subcellular location">
    <subcellularLocation>
        <location evidence="1">Cell membrane</location>
        <topology evidence="1">Multi-pass membrane protein</topology>
    </subcellularLocation>
</comment>
<dbReference type="PROSITE" id="PS50901">
    <property type="entry name" value="FTSK"/>
    <property type="match status" value="1"/>
</dbReference>
<dbReference type="InterPro" id="IPR027417">
    <property type="entry name" value="P-loop_NTPase"/>
</dbReference>
<evidence type="ECO:0000256" key="8">
    <source>
        <dbReference type="ARBA" id="ARBA00022829"/>
    </source>
</evidence>
<feature type="region of interest" description="Disordered" evidence="17">
    <location>
        <begin position="272"/>
        <end position="296"/>
    </location>
</feature>
<feature type="region of interest" description="Disordered" evidence="17">
    <location>
        <begin position="230"/>
        <end position="259"/>
    </location>
</feature>
<feature type="transmembrane region" description="Helical" evidence="18">
    <location>
        <begin position="28"/>
        <end position="49"/>
    </location>
</feature>
<feature type="domain" description="FtsK" evidence="19">
    <location>
        <begin position="540"/>
        <end position="759"/>
    </location>
</feature>
<dbReference type="Pfam" id="PF17854">
    <property type="entry name" value="FtsK_alpha"/>
    <property type="match status" value="1"/>
</dbReference>
<evidence type="ECO:0000256" key="9">
    <source>
        <dbReference type="ARBA" id="ARBA00022840"/>
    </source>
</evidence>
<comment type="subunit">
    <text evidence="15">Homohexamer. Forms a ring that surrounds DNA.</text>
</comment>
<dbReference type="InterPro" id="IPR050206">
    <property type="entry name" value="FtsK/SpoIIIE/SftA"/>
</dbReference>
<keyword evidence="9 16" id="KW-0067">ATP-binding</keyword>
<dbReference type="GO" id="GO:0003677">
    <property type="term" value="F:DNA binding"/>
    <property type="evidence" value="ECO:0007669"/>
    <property type="project" value="UniProtKB-KW"/>
</dbReference>
<dbReference type="InterPro" id="IPR036390">
    <property type="entry name" value="WH_DNA-bd_sf"/>
</dbReference>
<dbReference type="GO" id="GO:0005524">
    <property type="term" value="F:ATP binding"/>
    <property type="evidence" value="ECO:0007669"/>
    <property type="project" value="UniProtKB-UniRule"/>
</dbReference>
<dbReference type="OrthoDB" id="9807790at2"/>
<keyword evidence="6 18" id="KW-0812">Transmembrane</keyword>
<evidence type="ECO:0000256" key="15">
    <source>
        <dbReference type="ARBA" id="ARBA00025923"/>
    </source>
</evidence>
<evidence type="ECO:0000256" key="1">
    <source>
        <dbReference type="ARBA" id="ARBA00004651"/>
    </source>
</evidence>
<evidence type="ECO:0000256" key="12">
    <source>
        <dbReference type="ARBA" id="ARBA00023136"/>
    </source>
</evidence>
<evidence type="ECO:0000313" key="21">
    <source>
        <dbReference type="Proteomes" id="UP000193017"/>
    </source>
</evidence>
<dbReference type="SMART" id="SM00843">
    <property type="entry name" value="Ftsk_gamma"/>
    <property type="match status" value="1"/>
</dbReference>
<dbReference type="InterPro" id="IPR002543">
    <property type="entry name" value="FtsK_dom"/>
</dbReference>
<evidence type="ECO:0000256" key="16">
    <source>
        <dbReference type="PROSITE-ProRule" id="PRU00289"/>
    </source>
</evidence>
<evidence type="ECO:0000313" key="20">
    <source>
        <dbReference type="EMBL" id="ARJ69569.1"/>
    </source>
</evidence>
<dbReference type="EMBL" id="CP020612">
    <property type="protein sequence ID" value="ARJ69569.1"/>
    <property type="molecule type" value="Genomic_DNA"/>
</dbReference>
<keyword evidence="8" id="KW-0159">Chromosome partition</keyword>
<keyword evidence="21" id="KW-1185">Reference proteome</keyword>
<dbReference type="AlphaFoldDB" id="A0A1W6CXQ9"/>
<dbReference type="PANTHER" id="PTHR22683">
    <property type="entry name" value="SPORULATION PROTEIN RELATED"/>
    <property type="match status" value="1"/>
</dbReference>
<organism evidence="20 21">
    <name type="scientific">Paracoccus contaminans</name>
    <dbReference type="NCBI Taxonomy" id="1945662"/>
    <lineage>
        <taxon>Bacteria</taxon>
        <taxon>Pseudomonadati</taxon>
        <taxon>Pseudomonadota</taxon>
        <taxon>Alphaproteobacteria</taxon>
        <taxon>Rhodobacterales</taxon>
        <taxon>Paracoccaceae</taxon>
        <taxon>Paracoccus</taxon>
    </lineage>
</organism>
<evidence type="ECO:0000256" key="5">
    <source>
        <dbReference type="ARBA" id="ARBA00022618"/>
    </source>
</evidence>
<keyword evidence="5 20" id="KW-0132">Cell division</keyword>
<sequence>MASWQAKHRDPLFDQTTQVALQRRGKELVGAGLIVVSVLMAMILTSYSPDDPGIGMATDQAAQNLLGRFGAYVASALFMIVGYGSWMLPLAGVVWGLRLMLHRGEERLMRAVFTPIAMVLASLHATAMVPPADWTQPFGLGGHLGDMVMGAMMGIVPFPAAVALKLLAFVTAFATVAMSAFVLGCDRRELMAIGRFLATGLATAYDLGMTLVGRGASASVAAAREVRRRAEARRLRRQNDTADAGDAGDAAETAPAPQTLPAGLLARLRRAPEQGAPAASPVPTPPSPPPAPAPMESELVEHRPVYRGDDAPDAAEVSARISDAIRHRSTEAEIEPSAEAEAEGRSVLSAVTARLTGRAQSVPPAPPTDTSRVIMPPARQPAPSRQAAAEAQPGLAFDVAASGYEKPALALLAAPGTIERHTPSPEALAENARMLEAVLDDYGVRGQITAVHPGPVVTLYELEPAPGLKASRVIGLADDIARSMSALSARVSTVPGRTVIGIELPNQRREKVVLREILSARAFGDSSMPLPLALGKDIGGEPVVANLAKMPHLLIAGTTGSGKSVAINTMILSLLYKLTPAECRLIMIDPKMLELSVYDGIPHLLSPVVTDPKKAVVALKWVVSEMEERYRKMSKMGVRNIEGYNARVSEALSRGEMFKRTMQTGFDEDTGEPVFETEEFQPETFPYIVVIVDEMADLMMVAGKEIEAAIQRLAQMARASGIHIIMATQRPSVDVITGTIKANFPTRISFQVTSKIDSRTILGEQGAEQLLGMGDMLYMAGGSRITRVHGPFVSDEEVEEVVNHLKSFGPPSYMSGVVDAAEDDPAAAEIEAALGMGEGADAELYDLAVAIVAKDRKCSTSYIQRKLAIGYNKAARLVEQMEEQGVVSPANHVGKREVLVPEV</sequence>
<dbReference type="GO" id="GO:0005886">
    <property type="term" value="C:plasma membrane"/>
    <property type="evidence" value="ECO:0007669"/>
    <property type="project" value="UniProtKB-SubCell"/>
</dbReference>
<protein>
    <recommendedName>
        <fullName evidence="3">DNA translocase FtsK</fullName>
    </recommendedName>
</protein>
<dbReference type="KEGG" id="pcon:B0A89_07980"/>
<dbReference type="Gene3D" id="1.10.10.10">
    <property type="entry name" value="Winged helix-like DNA-binding domain superfamily/Winged helix DNA-binding domain"/>
    <property type="match status" value="1"/>
</dbReference>
<dbReference type="Pfam" id="PF01580">
    <property type="entry name" value="FtsK_SpoIIIE"/>
    <property type="match status" value="1"/>
</dbReference>
<evidence type="ECO:0000256" key="6">
    <source>
        <dbReference type="ARBA" id="ARBA00022692"/>
    </source>
</evidence>
<evidence type="ECO:0000256" key="2">
    <source>
        <dbReference type="ARBA" id="ARBA00006474"/>
    </source>
</evidence>
<dbReference type="SUPFAM" id="SSF52540">
    <property type="entry name" value="P-loop containing nucleoside triphosphate hydrolases"/>
    <property type="match status" value="1"/>
</dbReference>
<dbReference type="InterPro" id="IPR003593">
    <property type="entry name" value="AAA+_ATPase"/>
</dbReference>
<evidence type="ECO:0000259" key="19">
    <source>
        <dbReference type="PROSITE" id="PS50901"/>
    </source>
</evidence>
<dbReference type="GO" id="GO:0007059">
    <property type="term" value="P:chromosome segregation"/>
    <property type="evidence" value="ECO:0007669"/>
    <property type="project" value="UniProtKB-KW"/>
</dbReference>
<keyword evidence="11" id="KW-0238">DNA-binding</keyword>
<dbReference type="InterPro" id="IPR036388">
    <property type="entry name" value="WH-like_DNA-bd_sf"/>
</dbReference>
<evidence type="ECO:0000256" key="13">
    <source>
        <dbReference type="ARBA" id="ARBA00023306"/>
    </source>
</evidence>
<keyword evidence="4" id="KW-1003">Cell membrane</keyword>
<evidence type="ECO:0000256" key="17">
    <source>
        <dbReference type="SAM" id="MobiDB-lite"/>
    </source>
</evidence>
<keyword evidence="7 16" id="KW-0547">Nucleotide-binding</keyword>
<feature type="compositionally biased region" description="Low complexity" evidence="17">
    <location>
        <begin position="241"/>
        <end position="259"/>
    </location>
</feature>
<dbReference type="SUPFAM" id="SSF46785">
    <property type="entry name" value="Winged helix' DNA-binding domain"/>
    <property type="match status" value="1"/>
</dbReference>
<evidence type="ECO:0000256" key="10">
    <source>
        <dbReference type="ARBA" id="ARBA00022989"/>
    </source>
</evidence>
<dbReference type="Gene3D" id="3.40.50.300">
    <property type="entry name" value="P-loop containing nucleotide triphosphate hydrolases"/>
    <property type="match status" value="1"/>
</dbReference>
<dbReference type="InterPro" id="IPR025199">
    <property type="entry name" value="FtsK_4TM"/>
</dbReference>
<dbReference type="Pfam" id="PF13491">
    <property type="entry name" value="FtsK_4TM"/>
    <property type="match status" value="1"/>
</dbReference>
<dbReference type="InterPro" id="IPR018541">
    <property type="entry name" value="Ftsk_gamma"/>
</dbReference>
<dbReference type="InterPro" id="IPR041027">
    <property type="entry name" value="FtsK_alpha"/>
</dbReference>
<proteinExistence type="inferred from homology"/>
<comment type="function">
    <text evidence="14">Essential cell division protein that coordinates cell division and chromosome segregation. The N-terminus is involved in assembly of the cell-division machinery. The C-terminus functions as a DNA motor that moves dsDNA in an ATP-dependent manner towards the dif recombination site, which is located within the replication terminus region. Translocation stops specifically at Xer-dif sites, where FtsK interacts with the Xer recombinase, allowing activation of chromosome unlinking by recombination. FtsK orienting polar sequences (KOPS) guide the direction of DNA translocation. FtsK can remove proteins from DNA as it translocates, but translocation stops specifically at XerCD-dif site, thereby preventing removal of XerC and XerD from dif.</text>
</comment>
<reference evidence="20 21" key="1">
    <citation type="submission" date="2017-03" db="EMBL/GenBank/DDBJ databases">
        <title>Genome sequence of Paracoccus contaminans isolated from a water microcosm.</title>
        <authorList>
            <person name="Aurass P."/>
            <person name="Karste S."/>
            <person name="Trost E."/>
            <person name="Glaeser S.P."/>
            <person name="Kaempfer P."/>
            <person name="Flieger A."/>
        </authorList>
    </citation>
    <scope>NUCLEOTIDE SEQUENCE [LARGE SCALE GENOMIC DNA]</scope>
    <source>
        <strain evidence="21">RKI 16-01929T\LMG 29738T\CCM 8701T\CIP 111112T</strain>
    </source>
</reference>
<dbReference type="SMART" id="SM00382">
    <property type="entry name" value="AAA"/>
    <property type="match status" value="1"/>
</dbReference>
<evidence type="ECO:0000256" key="14">
    <source>
        <dbReference type="ARBA" id="ARBA00024784"/>
    </source>
</evidence>
<comment type="similarity">
    <text evidence="2">Belongs to the FtsK/SpoIIIE/SftA family.</text>
</comment>
<keyword evidence="12 18" id="KW-0472">Membrane</keyword>
<dbReference type="Pfam" id="PF09397">
    <property type="entry name" value="FtsK_gamma"/>
    <property type="match status" value="1"/>
</dbReference>
<keyword evidence="10 18" id="KW-1133">Transmembrane helix</keyword>
<dbReference type="Proteomes" id="UP000193017">
    <property type="component" value="Chromosome"/>
</dbReference>
<keyword evidence="13" id="KW-0131">Cell cycle</keyword>
<evidence type="ECO:0000256" key="3">
    <source>
        <dbReference type="ARBA" id="ARBA00020887"/>
    </source>
</evidence>
<feature type="transmembrane region" description="Helical" evidence="18">
    <location>
        <begin position="108"/>
        <end position="129"/>
    </location>
</feature>
<feature type="transmembrane region" description="Helical" evidence="18">
    <location>
        <begin position="69"/>
        <end position="96"/>
    </location>
</feature>
<feature type="compositionally biased region" description="Low complexity" evidence="17">
    <location>
        <begin position="381"/>
        <end position="390"/>
    </location>
</feature>
<name>A0A1W6CXQ9_9RHOB</name>
<evidence type="ECO:0000256" key="18">
    <source>
        <dbReference type="SAM" id="Phobius"/>
    </source>
</evidence>
<feature type="compositionally biased region" description="Basic and acidic residues" evidence="17">
    <location>
        <begin position="230"/>
        <end position="240"/>
    </location>
</feature>
<feature type="compositionally biased region" description="Pro residues" evidence="17">
    <location>
        <begin position="280"/>
        <end position="293"/>
    </location>
</feature>
<evidence type="ECO:0000256" key="11">
    <source>
        <dbReference type="ARBA" id="ARBA00023125"/>
    </source>
</evidence>
<dbReference type="STRING" id="1945662.B0A89_07980"/>
<dbReference type="GO" id="GO:0051301">
    <property type="term" value="P:cell division"/>
    <property type="evidence" value="ECO:0007669"/>
    <property type="project" value="UniProtKB-KW"/>
</dbReference>
<feature type="binding site" evidence="16">
    <location>
        <begin position="557"/>
        <end position="564"/>
    </location>
    <ligand>
        <name>ATP</name>
        <dbReference type="ChEBI" id="CHEBI:30616"/>
    </ligand>
</feature>
<gene>
    <name evidence="20" type="ORF">B0A89_07980</name>
</gene>
<dbReference type="CDD" id="cd01127">
    <property type="entry name" value="TrwB_TraG_TraD_VirD4"/>
    <property type="match status" value="1"/>
</dbReference>